<dbReference type="GeneID" id="43600850"/>
<comment type="subunit">
    <text evidence="5">Homodimer.</text>
</comment>
<dbReference type="InterPro" id="IPR005066">
    <property type="entry name" value="MoCF_OxRdtse_dimer"/>
</dbReference>
<evidence type="ECO:0000256" key="2">
    <source>
        <dbReference type="ARBA" id="ARBA00001974"/>
    </source>
</evidence>
<evidence type="ECO:0000256" key="6">
    <source>
        <dbReference type="ARBA" id="ARBA00022505"/>
    </source>
</evidence>
<dbReference type="Pfam" id="PF03404">
    <property type="entry name" value="Mo-co_dimer"/>
    <property type="match status" value="1"/>
</dbReference>
<keyword evidence="7" id="KW-0349">Heme</keyword>
<dbReference type="GO" id="GO:0030151">
    <property type="term" value="F:molybdenum ion binding"/>
    <property type="evidence" value="ECO:0007669"/>
    <property type="project" value="InterPro"/>
</dbReference>
<dbReference type="PRINTS" id="PR00406">
    <property type="entry name" value="CYTB5RDTASE"/>
</dbReference>
<dbReference type="FunFam" id="3.90.420.10:FF:000005">
    <property type="entry name" value="Nitrate reductase"/>
    <property type="match status" value="1"/>
</dbReference>
<evidence type="ECO:0000256" key="11">
    <source>
        <dbReference type="ARBA" id="ARBA00022857"/>
    </source>
</evidence>
<comment type="cofactor">
    <cofactor evidence="1">
        <name>heme</name>
        <dbReference type="ChEBI" id="CHEBI:30413"/>
    </cofactor>
</comment>
<evidence type="ECO:0000259" key="20">
    <source>
        <dbReference type="PROSITE" id="PS50255"/>
    </source>
</evidence>
<dbReference type="InterPro" id="IPR001709">
    <property type="entry name" value="Flavoprot_Pyr_Nucl_cyt_Rdtase"/>
</dbReference>
<dbReference type="SMART" id="SM01117">
    <property type="entry name" value="Cyt-b5"/>
    <property type="match status" value="1"/>
</dbReference>
<comment type="cofactor">
    <cofactor evidence="2">
        <name>FAD</name>
        <dbReference type="ChEBI" id="CHEBI:57692"/>
    </cofactor>
</comment>
<dbReference type="InterPro" id="IPR017927">
    <property type="entry name" value="FAD-bd_FR_type"/>
</dbReference>
<dbReference type="GO" id="GO:0043546">
    <property type="term" value="F:molybdopterin cofactor binding"/>
    <property type="evidence" value="ECO:0007669"/>
    <property type="project" value="InterPro"/>
</dbReference>
<dbReference type="GO" id="GO:0050464">
    <property type="term" value="F:nitrate reductase (NADPH) activity"/>
    <property type="evidence" value="ECO:0007669"/>
    <property type="project" value="UniProtKB-EC"/>
</dbReference>
<dbReference type="InterPro" id="IPR012137">
    <property type="entry name" value="Nitr_rd_NADH"/>
</dbReference>
<dbReference type="GO" id="GO:0008482">
    <property type="term" value="F:sulfite oxidase activity"/>
    <property type="evidence" value="ECO:0007669"/>
    <property type="project" value="TreeGrafter"/>
</dbReference>
<name>A0A370TFF6_9HELO</name>
<gene>
    <name evidence="22" type="ORF">BP5553_08001</name>
</gene>
<dbReference type="PRINTS" id="PR00363">
    <property type="entry name" value="CYTOCHROMEB5"/>
</dbReference>
<dbReference type="SUPFAM" id="SSF63380">
    <property type="entry name" value="Riboflavin synthase domain-like"/>
    <property type="match status" value="1"/>
</dbReference>
<evidence type="ECO:0000256" key="8">
    <source>
        <dbReference type="ARBA" id="ARBA00022630"/>
    </source>
</evidence>
<dbReference type="SUPFAM" id="SSF81296">
    <property type="entry name" value="E set domains"/>
    <property type="match status" value="1"/>
</dbReference>
<dbReference type="PANTHER" id="PTHR19372:SF7">
    <property type="entry name" value="SULFITE OXIDASE, MITOCHONDRIAL"/>
    <property type="match status" value="1"/>
</dbReference>
<dbReference type="PIRSF" id="PIRSF000233">
    <property type="entry name" value="Nitr_rd_NADH"/>
    <property type="match status" value="1"/>
</dbReference>
<feature type="compositionally biased region" description="Basic and acidic residues" evidence="19">
    <location>
        <begin position="77"/>
        <end position="91"/>
    </location>
</feature>
<evidence type="ECO:0000256" key="9">
    <source>
        <dbReference type="ARBA" id="ARBA00022723"/>
    </source>
</evidence>
<evidence type="ECO:0000313" key="22">
    <source>
        <dbReference type="EMBL" id="RDL33633.1"/>
    </source>
</evidence>
<keyword evidence="23" id="KW-1185">Reference proteome</keyword>
<organism evidence="22 23">
    <name type="scientific">Venustampulla echinocandica</name>
    <dbReference type="NCBI Taxonomy" id="2656787"/>
    <lineage>
        <taxon>Eukaryota</taxon>
        <taxon>Fungi</taxon>
        <taxon>Dikarya</taxon>
        <taxon>Ascomycota</taxon>
        <taxon>Pezizomycotina</taxon>
        <taxon>Leotiomycetes</taxon>
        <taxon>Helotiales</taxon>
        <taxon>Pleuroascaceae</taxon>
        <taxon>Venustampulla</taxon>
    </lineage>
</organism>
<comment type="caution">
    <text evidence="22">The sequence shown here is derived from an EMBL/GenBank/DDBJ whole genome shotgun (WGS) entry which is preliminary data.</text>
</comment>
<dbReference type="InterPro" id="IPR017938">
    <property type="entry name" value="Riboflavin_synthase-like_b-brl"/>
</dbReference>
<dbReference type="SUPFAM" id="SSF56524">
    <property type="entry name" value="Oxidoreductase molybdopterin-binding domain"/>
    <property type="match status" value="1"/>
</dbReference>
<dbReference type="Pfam" id="PF00175">
    <property type="entry name" value="NAD_binding_1"/>
    <property type="match status" value="1"/>
</dbReference>
<protein>
    <recommendedName>
        <fullName evidence="17">Nitrate reductase</fullName>
    </recommendedName>
</protein>
<evidence type="ECO:0000259" key="21">
    <source>
        <dbReference type="PROSITE" id="PS51384"/>
    </source>
</evidence>
<dbReference type="OrthoDB" id="432685at2759"/>
<dbReference type="InterPro" id="IPR018506">
    <property type="entry name" value="Cyt_B5_heme-BS"/>
</dbReference>
<feature type="domain" description="FAD-binding FR-type" evidence="21">
    <location>
        <begin position="647"/>
        <end position="758"/>
    </location>
</feature>
<keyword evidence="11" id="KW-0521">NADP</keyword>
<dbReference type="InterPro" id="IPR036374">
    <property type="entry name" value="OxRdtase_Mopterin-bd_sf"/>
</dbReference>
<dbReference type="InterPro" id="IPR014756">
    <property type="entry name" value="Ig_E-set"/>
</dbReference>
<evidence type="ECO:0000256" key="4">
    <source>
        <dbReference type="ARBA" id="ARBA00006253"/>
    </source>
</evidence>
<dbReference type="GO" id="GO:0020037">
    <property type="term" value="F:heme binding"/>
    <property type="evidence" value="ECO:0007669"/>
    <property type="project" value="InterPro"/>
</dbReference>
<dbReference type="Pfam" id="PF00970">
    <property type="entry name" value="FAD_binding_6"/>
    <property type="match status" value="1"/>
</dbReference>
<evidence type="ECO:0000256" key="19">
    <source>
        <dbReference type="SAM" id="MobiDB-lite"/>
    </source>
</evidence>
<dbReference type="Pfam" id="PF00173">
    <property type="entry name" value="Cyt-b5"/>
    <property type="match status" value="1"/>
</dbReference>
<evidence type="ECO:0000256" key="5">
    <source>
        <dbReference type="ARBA" id="ARBA00011738"/>
    </source>
</evidence>
<accession>A0A370TFF6</accession>
<keyword evidence="12" id="KW-0560">Oxidoreductase</keyword>
<evidence type="ECO:0000256" key="3">
    <source>
        <dbReference type="ARBA" id="ARBA00003838"/>
    </source>
</evidence>
<keyword evidence="14 17" id="KW-0534">Nitrate assimilation</keyword>
<reference evidence="22 23" key="1">
    <citation type="journal article" date="2018" name="IMA Fungus">
        <title>IMA Genome-F 9: Draft genome sequence of Annulohypoxylon stygium, Aspergillus mulundensis, Berkeleyomyces basicola (syn. Thielaviopsis basicola), Ceratocystis smalleyi, two Cercospora beticola strains, Coleophoma cylindrospora, Fusarium fracticaudum, Phialophora cf. hyalina, and Morchella septimelata.</title>
        <authorList>
            <person name="Wingfield B.D."/>
            <person name="Bills G.F."/>
            <person name="Dong Y."/>
            <person name="Huang W."/>
            <person name="Nel W.J."/>
            <person name="Swalarsk-Parry B.S."/>
            <person name="Vaghefi N."/>
            <person name="Wilken P.M."/>
            <person name="An Z."/>
            <person name="de Beer Z.W."/>
            <person name="De Vos L."/>
            <person name="Chen L."/>
            <person name="Duong T.A."/>
            <person name="Gao Y."/>
            <person name="Hammerbacher A."/>
            <person name="Kikkert J.R."/>
            <person name="Li Y."/>
            <person name="Li H."/>
            <person name="Li K."/>
            <person name="Li Q."/>
            <person name="Liu X."/>
            <person name="Ma X."/>
            <person name="Naidoo K."/>
            <person name="Pethybridge S.J."/>
            <person name="Sun J."/>
            <person name="Steenkamp E.T."/>
            <person name="van der Nest M.A."/>
            <person name="van Wyk S."/>
            <person name="Wingfield M.J."/>
            <person name="Xiong C."/>
            <person name="Yue Q."/>
            <person name="Zhang X."/>
        </authorList>
    </citation>
    <scope>NUCLEOTIDE SEQUENCE [LARGE SCALE GENOMIC DNA]</scope>
    <source>
        <strain evidence="22 23">BP 5553</strain>
    </source>
</reference>
<dbReference type="PROSITE" id="PS51384">
    <property type="entry name" value="FAD_FR"/>
    <property type="match status" value="1"/>
</dbReference>
<evidence type="ECO:0000256" key="10">
    <source>
        <dbReference type="ARBA" id="ARBA00022827"/>
    </source>
</evidence>
<sequence>MSTDTLSDLPRPSQGNRKASGTLYGVAPVHLPPSPPESIYVGSDESDRSNPISRRASNARLHHRYPLPPPSTPPTEILKEDLKTPDRHVPRDPRLIRLTGIHPFNVEPPLSNLYDEGYLTSPELFYVRNHGAVPEVDDATILDWEFSIEGLLEKPMTLTLKQLIDEYEQVTVPITLVCAGNRRKEQNQVRKSKGFSWGAAGVSTALWTGVALSDVIRRAAPKRGAKYVCMEGADKLPNGYYGTSVKLNWAMDPNRGIILAYKMNGELLRPDHGKPLRVVVPGQIGGRSVKWLKKLTLTAAPSDNWYHIYDNRVLPTMISPEQSANEPKWWTDERYAIYDLSTNSATAYPAHEEKLCLINATGTYRAKGYAYGGGGRRVTRVEVTLDKGMSWVLADIRYHEDDYRDNSEENEMLFGGKIDMGWRETCFTWCFWEVELKIEDMAISSDIMVRAMDESMNVQPRDMYWSVLGMMNNPWYRVTITKEGDYIVFEHPTQPALIPGGWMQKVKDKGGNLANGFWGENMGTQAEEVVEVKTEIKMTDDGVAKIITIDELRKHSDEQSPWFVVNGQVYDGTAFLEGHPGGATSITGAAGQDATDEFMAIHSETAKGMMPAYHIGSLDEASRAILAAGEGAPSETTDERPIFLQPKTWTKAILSSKKIISSDTRIFSFTLEHPGQTTGLPVGQHLMIRLRDPVTREAIIRAYTPISEGTENGILNVLIKVYFDTKEHVGGKMTKALDAIPIGHFADFKGPIGKFEYLGRGKCTVGGQERFVKRFIMICAGSGITPVFQVLRAVLSDPLDQTRCLVLDSNRREEDILCKEEIDGLVKGREDRCRLLYALTQPEDGWSGIKGRIGKELLEKEVGNCAAKDGKDMVLICGPGPLEKSVHEILNTMGWMDQDLLFF</sequence>
<keyword evidence="8" id="KW-0285">Flavoprotein</keyword>
<dbReference type="InterPro" id="IPR022407">
    <property type="entry name" value="OxRdtase_Mopterin_BS"/>
</dbReference>
<dbReference type="CDD" id="cd06183">
    <property type="entry name" value="cyt_b5_reduct_like"/>
    <property type="match status" value="1"/>
</dbReference>
<dbReference type="PROSITE" id="PS00559">
    <property type="entry name" value="MOLYBDOPTERIN_EUK"/>
    <property type="match status" value="1"/>
</dbReference>
<dbReference type="PROSITE" id="PS00191">
    <property type="entry name" value="CYTOCHROME_B5_1"/>
    <property type="match status" value="1"/>
</dbReference>
<comment type="catalytic activity">
    <reaction evidence="16">
        <text>nitrite + NADP(+) + H2O = nitrate + NADPH + H(+)</text>
        <dbReference type="Rhea" id="RHEA:19061"/>
        <dbReference type="ChEBI" id="CHEBI:15377"/>
        <dbReference type="ChEBI" id="CHEBI:15378"/>
        <dbReference type="ChEBI" id="CHEBI:16301"/>
        <dbReference type="ChEBI" id="CHEBI:17632"/>
        <dbReference type="ChEBI" id="CHEBI:57783"/>
        <dbReference type="ChEBI" id="CHEBI:58349"/>
        <dbReference type="EC" id="1.7.1.3"/>
    </reaction>
</comment>
<evidence type="ECO:0000256" key="16">
    <source>
        <dbReference type="ARBA" id="ARBA00049155"/>
    </source>
</evidence>
<dbReference type="InterPro" id="IPR001199">
    <property type="entry name" value="Cyt_B5-like_heme/steroid-bd"/>
</dbReference>
<dbReference type="GO" id="GO:0006790">
    <property type="term" value="P:sulfur compound metabolic process"/>
    <property type="evidence" value="ECO:0007669"/>
    <property type="project" value="TreeGrafter"/>
</dbReference>
<feature type="region of interest" description="Disordered" evidence="19">
    <location>
        <begin position="1"/>
        <end position="91"/>
    </location>
</feature>
<evidence type="ECO:0000256" key="1">
    <source>
        <dbReference type="ARBA" id="ARBA00001971"/>
    </source>
</evidence>
<dbReference type="Proteomes" id="UP000254866">
    <property type="component" value="Unassembled WGS sequence"/>
</dbReference>
<dbReference type="InterPro" id="IPR000572">
    <property type="entry name" value="OxRdtase_Mopterin-bd_dom"/>
</dbReference>
<dbReference type="SUPFAM" id="SSF55856">
    <property type="entry name" value="Cytochrome b5-like heme/steroid binding domain"/>
    <property type="match status" value="1"/>
</dbReference>
<keyword evidence="9 18" id="KW-0479">Metal-binding</keyword>
<dbReference type="InterPro" id="IPR036400">
    <property type="entry name" value="Cyt_B5-like_heme/steroid_sf"/>
</dbReference>
<dbReference type="GO" id="GO:0042128">
    <property type="term" value="P:nitrate assimilation"/>
    <property type="evidence" value="ECO:0007669"/>
    <property type="project" value="UniProtKB-KW"/>
</dbReference>
<evidence type="ECO:0000256" key="15">
    <source>
        <dbReference type="ARBA" id="ARBA00023157"/>
    </source>
</evidence>
<dbReference type="Gene3D" id="3.40.50.80">
    <property type="entry name" value="Nucleotide-binding domain of ferredoxin-NADP reductase (FNR) module"/>
    <property type="match status" value="1"/>
</dbReference>
<feature type="binding site" evidence="18">
    <location>
        <position position="178"/>
    </location>
    <ligand>
        <name>Mo-molybdopterin</name>
        <dbReference type="ChEBI" id="CHEBI:71302"/>
    </ligand>
    <ligandPart>
        <name>Mo</name>
        <dbReference type="ChEBI" id="CHEBI:28685"/>
    </ligandPart>
</feature>
<dbReference type="Gene3D" id="3.90.420.10">
    <property type="entry name" value="Oxidoreductase, molybdopterin-binding domain"/>
    <property type="match status" value="1"/>
</dbReference>
<evidence type="ECO:0000256" key="14">
    <source>
        <dbReference type="ARBA" id="ARBA00023063"/>
    </source>
</evidence>
<evidence type="ECO:0000256" key="17">
    <source>
        <dbReference type="PIRNR" id="PIRNR000233"/>
    </source>
</evidence>
<evidence type="ECO:0000256" key="13">
    <source>
        <dbReference type="ARBA" id="ARBA00023004"/>
    </source>
</evidence>
<dbReference type="AlphaFoldDB" id="A0A370TFF6"/>
<dbReference type="PROSITE" id="PS50255">
    <property type="entry name" value="CYTOCHROME_B5_2"/>
    <property type="match status" value="1"/>
</dbReference>
<dbReference type="Gene3D" id="2.60.40.650">
    <property type="match status" value="1"/>
</dbReference>
<dbReference type="PANTHER" id="PTHR19372">
    <property type="entry name" value="SULFITE REDUCTASE"/>
    <property type="match status" value="1"/>
</dbReference>
<comment type="function">
    <text evidence="3 17">Nitrate reductase is a key enzyme involved in the first step of nitrate assimilation in plants, fungi and bacteria.</text>
</comment>
<dbReference type="FunFam" id="3.10.120.10:FF:000016">
    <property type="entry name" value="Nitrate reductase"/>
    <property type="match status" value="1"/>
</dbReference>
<comment type="cofactor">
    <cofactor evidence="18">
        <name>Mo-molybdopterin</name>
        <dbReference type="ChEBI" id="CHEBI:71302"/>
    </cofactor>
    <text evidence="18">Binds 1 Mo-molybdopterin (Mo-MPT) cofactor per subunit.</text>
</comment>
<dbReference type="InterPro" id="IPR008335">
    <property type="entry name" value="Mopterin_OxRdtase_euk"/>
</dbReference>
<dbReference type="InterPro" id="IPR008333">
    <property type="entry name" value="Cbr1-like_FAD-bd_dom"/>
</dbReference>
<dbReference type="Gene3D" id="3.10.120.10">
    <property type="entry name" value="Cytochrome b5-like heme/steroid binding domain"/>
    <property type="match status" value="1"/>
</dbReference>
<dbReference type="GO" id="GO:0006809">
    <property type="term" value="P:nitric oxide biosynthetic process"/>
    <property type="evidence" value="ECO:0007669"/>
    <property type="project" value="InterPro"/>
</dbReference>
<feature type="domain" description="Cytochrome b5 heme-binding" evidence="20">
    <location>
        <begin position="544"/>
        <end position="619"/>
    </location>
</feature>
<dbReference type="RefSeq" id="XP_031866915.1">
    <property type="nucleotide sequence ID" value="XM_032016624.1"/>
</dbReference>
<keyword evidence="6 18" id="KW-0500">Molybdenum</keyword>
<evidence type="ECO:0000256" key="18">
    <source>
        <dbReference type="PIRSR" id="PIRSR000233-1"/>
    </source>
</evidence>
<dbReference type="STRING" id="2656787.A0A370TFF6"/>
<keyword evidence="15" id="KW-1015">Disulfide bond</keyword>
<proteinExistence type="inferred from homology"/>
<dbReference type="EMBL" id="NPIC01000008">
    <property type="protein sequence ID" value="RDL33633.1"/>
    <property type="molecule type" value="Genomic_DNA"/>
</dbReference>
<comment type="similarity">
    <text evidence="4 17">Belongs to the nitrate reductase family.</text>
</comment>
<evidence type="ECO:0000313" key="23">
    <source>
        <dbReference type="Proteomes" id="UP000254866"/>
    </source>
</evidence>
<keyword evidence="13" id="KW-0408">Iron</keyword>
<dbReference type="InterPro" id="IPR039261">
    <property type="entry name" value="FNR_nucleotide-bd"/>
</dbReference>
<dbReference type="SUPFAM" id="SSF52343">
    <property type="entry name" value="Ferredoxin reductase-like, C-terminal NADP-linked domain"/>
    <property type="match status" value="1"/>
</dbReference>
<dbReference type="PRINTS" id="PR00407">
    <property type="entry name" value="EUMOPTERIN"/>
</dbReference>
<keyword evidence="10" id="KW-0274">FAD</keyword>
<dbReference type="Gene3D" id="2.40.30.10">
    <property type="entry name" value="Translation factors"/>
    <property type="match status" value="1"/>
</dbReference>
<evidence type="ECO:0000256" key="7">
    <source>
        <dbReference type="ARBA" id="ARBA00022617"/>
    </source>
</evidence>
<dbReference type="Pfam" id="PF00174">
    <property type="entry name" value="Oxidored_molyb"/>
    <property type="match status" value="1"/>
</dbReference>
<dbReference type="InterPro" id="IPR001433">
    <property type="entry name" value="OxRdtase_FAD/NAD-bd"/>
</dbReference>
<evidence type="ECO:0000256" key="12">
    <source>
        <dbReference type="ARBA" id="ARBA00023002"/>
    </source>
</evidence>
<dbReference type="PRINTS" id="PR00371">
    <property type="entry name" value="FPNCR"/>
</dbReference>